<comment type="cofactor">
    <cofactor evidence="4">
        <name>Mg(2+)</name>
        <dbReference type="ChEBI" id="CHEBI:18420"/>
    </cofactor>
    <text evidence="4">Binds 1 Mg(2+) ion per subunit.</text>
</comment>
<accession>A0A6C7EGM5</accession>
<evidence type="ECO:0000256" key="3">
    <source>
        <dbReference type="ARBA" id="ARBA00023167"/>
    </source>
</evidence>
<comment type="function">
    <text evidence="4">Bifunctional enzyme that catalyzes the enolization of 2,3-diketo-5-methylthiopentyl-1-phosphate (DK-MTP-1-P) into the intermediate 2-hydroxy-3-keto-5-methylthiopentenyl-1-phosphate (HK-MTPenyl-1-P), which is then dephosphorylated to form the acireductone 1,2-dihydroxy-3-keto-5-methylthiopentene (DHK-MTPene).</text>
</comment>
<dbReference type="PANTHER" id="PTHR20371">
    <property type="entry name" value="ENOLASE-PHOSPHATASE E1"/>
    <property type="match status" value="1"/>
</dbReference>
<evidence type="ECO:0000256" key="4">
    <source>
        <dbReference type="HAMAP-Rule" id="MF_01681"/>
    </source>
</evidence>
<comment type="subunit">
    <text evidence="4">Monomer.</text>
</comment>
<keyword evidence="4" id="KW-0460">Magnesium</keyword>
<dbReference type="Proteomes" id="UP000011863">
    <property type="component" value="Chromosome"/>
</dbReference>
<keyword evidence="1 4" id="KW-0028">Amino-acid biosynthesis</keyword>
<keyword evidence="2 4" id="KW-0378">Hydrolase</keyword>
<dbReference type="AlphaFoldDB" id="A0A6C7EGM5"/>
<dbReference type="NCBIfam" id="TIGR01691">
    <property type="entry name" value="enolase-ppase"/>
    <property type="match status" value="1"/>
</dbReference>
<dbReference type="Gene3D" id="3.40.50.1000">
    <property type="entry name" value="HAD superfamily/HAD-like"/>
    <property type="match status" value="1"/>
</dbReference>
<protein>
    <recommendedName>
        <fullName evidence="4">Enolase-phosphatase E1</fullName>
        <ecNumber evidence="4">3.1.3.77</ecNumber>
    </recommendedName>
    <alternativeName>
        <fullName evidence="4">2,3-diketo-5-methylthio-1-phosphopentane phosphatase</fullName>
    </alternativeName>
</protein>
<dbReference type="InterPro" id="IPR023214">
    <property type="entry name" value="HAD_sf"/>
</dbReference>
<gene>
    <name evidence="4 5" type="primary">mtnC</name>
    <name evidence="5" type="synonym">masA</name>
    <name evidence="5" type="ORF">YM304_28020</name>
</gene>
<dbReference type="SFLD" id="SFLDG01129">
    <property type="entry name" value="C1.5:_HAD__Beta-PGM__Phosphata"/>
    <property type="match status" value="1"/>
</dbReference>
<name>A0A6C7EGM5_ILUCY</name>
<comment type="similarity">
    <text evidence="4">Belongs to the HAD-like hydrolase superfamily. MasA/MtnC family.</text>
</comment>
<dbReference type="GO" id="GO:0043874">
    <property type="term" value="F:acireductone synthase activity"/>
    <property type="evidence" value="ECO:0007669"/>
    <property type="project" value="UniProtKB-EC"/>
</dbReference>
<reference evidence="5 6" key="1">
    <citation type="journal article" date="2013" name="Int. J. Syst. Evol. Microbiol.">
        <title>Ilumatobacter nonamiense sp. nov. and Ilumatobacter coccineum sp. nov., isolated from seashore sand.</title>
        <authorList>
            <person name="Matsumoto A."/>
            <person name="Kasai H."/>
            <person name="Matsuo Y."/>
            <person name="Shizuri Y."/>
            <person name="Ichikawa N."/>
            <person name="Fujita N."/>
            <person name="Omura S."/>
            <person name="Takahashi Y."/>
        </authorList>
    </citation>
    <scope>NUCLEOTIDE SEQUENCE [LARGE SCALE GENOMIC DNA]</scope>
    <source>
        <strain evidence="6">NBRC 103263 / KCTC 29153 / YM16-304</strain>
    </source>
</reference>
<comment type="pathway">
    <text evidence="4">Amino-acid biosynthesis; L-methionine biosynthesis via salvage pathway; L-methionine from S-methyl-5-thio-alpha-D-ribose 1-phosphate: step 3/6.</text>
</comment>
<evidence type="ECO:0000256" key="1">
    <source>
        <dbReference type="ARBA" id="ARBA00022605"/>
    </source>
</evidence>
<dbReference type="EC" id="3.1.3.77" evidence="4"/>
<dbReference type="GO" id="GO:0043716">
    <property type="term" value="F:2-hydroxy-3-keto-5-methylthiopentenyl-1-phosphate phosphatase activity"/>
    <property type="evidence" value="ECO:0007669"/>
    <property type="project" value="UniProtKB-UniRule"/>
</dbReference>
<dbReference type="InterPro" id="IPR036412">
    <property type="entry name" value="HAD-like_sf"/>
</dbReference>
<dbReference type="CDD" id="cd01629">
    <property type="entry name" value="HAD_EP"/>
    <property type="match status" value="1"/>
</dbReference>
<dbReference type="HAMAP" id="MF_01681">
    <property type="entry name" value="Salvage_MtnC"/>
    <property type="match status" value="1"/>
</dbReference>
<dbReference type="SFLD" id="SFLDS00003">
    <property type="entry name" value="Haloacid_Dehalogenase"/>
    <property type="match status" value="1"/>
</dbReference>
<dbReference type="PANTHER" id="PTHR20371:SF1">
    <property type="entry name" value="ENOLASE-PHOSPHATASE E1"/>
    <property type="match status" value="1"/>
</dbReference>
<dbReference type="SUPFAM" id="SSF56784">
    <property type="entry name" value="HAD-like"/>
    <property type="match status" value="1"/>
</dbReference>
<dbReference type="InterPro" id="IPR023943">
    <property type="entry name" value="Enolase-ppase_E1"/>
</dbReference>
<comment type="pathway">
    <text evidence="4">Amino-acid biosynthesis; L-methionine biosynthesis via salvage pathway; L-methionine from S-methyl-5-thio-alpha-D-ribose 1-phosphate: step 4/6.</text>
</comment>
<evidence type="ECO:0000313" key="6">
    <source>
        <dbReference type="Proteomes" id="UP000011863"/>
    </source>
</evidence>
<dbReference type="Gene3D" id="1.10.720.60">
    <property type="match status" value="1"/>
</dbReference>
<keyword evidence="6" id="KW-1185">Reference proteome</keyword>
<dbReference type="OrthoDB" id="9797416at2"/>
<dbReference type="GO" id="GO:0000287">
    <property type="term" value="F:magnesium ion binding"/>
    <property type="evidence" value="ECO:0007669"/>
    <property type="project" value="UniProtKB-UniRule"/>
</dbReference>
<evidence type="ECO:0000256" key="2">
    <source>
        <dbReference type="ARBA" id="ARBA00022801"/>
    </source>
</evidence>
<dbReference type="RefSeq" id="WP_015442363.1">
    <property type="nucleotide sequence ID" value="NC_020520.1"/>
</dbReference>
<keyword evidence="4" id="KW-0479">Metal-binding</keyword>
<dbReference type="SFLD" id="SFLDG01133">
    <property type="entry name" value="C1.5.4:_Enolase-phosphatase_Li"/>
    <property type="match status" value="1"/>
</dbReference>
<proteinExistence type="inferred from homology"/>
<sequence length="244" mass="27162">MLTHVVYDIEGTTSSTGFVHDTLYPYSRERFAAYIDEHGHDPQVIAQLDAVRELAGEPDADVERIVWWLNHWLDDDQKVTPLKAFQGWIWTDGFAAGDLTSHFFADSIPAIRRHHAEGRTLSIFSSGSVSAQLAWFGNTPDGSLLDLFSHHFDTENIGPKRVTESYDLIASRLGAPADEIVFFSDLVAELDAARDAGWHTVGVRRQGDQYFDQGVGDHLAIFSFDEIDLSGDAPTLVDRAANTR</sequence>
<dbReference type="GO" id="GO:0043715">
    <property type="term" value="F:2,3-diketo-5-methylthiopentyl-1-phosphate enolase activity"/>
    <property type="evidence" value="ECO:0007669"/>
    <property type="project" value="UniProtKB-UniRule"/>
</dbReference>
<dbReference type="GO" id="GO:0019509">
    <property type="term" value="P:L-methionine salvage from methylthioadenosine"/>
    <property type="evidence" value="ECO:0007669"/>
    <property type="project" value="UniProtKB-UniRule"/>
</dbReference>
<keyword evidence="3 4" id="KW-0486">Methionine biosynthesis</keyword>
<evidence type="ECO:0000313" key="5">
    <source>
        <dbReference type="EMBL" id="BAN03116.1"/>
    </source>
</evidence>
<organism evidence="5 6">
    <name type="scientific">Ilumatobacter coccineus (strain NBRC 103263 / KCTC 29153 / YM16-304)</name>
    <dbReference type="NCBI Taxonomy" id="1313172"/>
    <lineage>
        <taxon>Bacteria</taxon>
        <taxon>Bacillati</taxon>
        <taxon>Actinomycetota</taxon>
        <taxon>Acidimicrobiia</taxon>
        <taxon>Acidimicrobiales</taxon>
        <taxon>Ilumatobacteraceae</taxon>
        <taxon>Ilumatobacter</taxon>
    </lineage>
</organism>
<comment type="catalytic activity">
    <reaction evidence="4">
        <text>5-methylsulfanyl-2,3-dioxopentyl phosphate + H2O = 1,2-dihydroxy-5-(methylsulfanyl)pent-1-en-3-one + phosphate</text>
        <dbReference type="Rhea" id="RHEA:21700"/>
        <dbReference type="ChEBI" id="CHEBI:15377"/>
        <dbReference type="ChEBI" id="CHEBI:43474"/>
        <dbReference type="ChEBI" id="CHEBI:49252"/>
        <dbReference type="ChEBI" id="CHEBI:58828"/>
        <dbReference type="EC" id="3.1.3.77"/>
    </reaction>
</comment>
<dbReference type="EMBL" id="AP012057">
    <property type="protein sequence ID" value="BAN03116.1"/>
    <property type="molecule type" value="Genomic_DNA"/>
</dbReference>
<dbReference type="KEGG" id="aym:YM304_28020"/>
<dbReference type="Pfam" id="PF00702">
    <property type="entry name" value="Hydrolase"/>
    <property type="match status" value="1"/>
</dbReference>
<dbReference type="UniPathway" id="UPA00904">
    <property type="reaction ID" value="UER00876"/>
</dbReference>